<evidence type="ECO:0000256" key="2">
    <source>
        <dbReference type="SAM" id="MobiDB-lite"/>
    </source>
</evidence>
<evidence type="ECO:0000256" key="1">
    <source>
        <dbReference type="ARBA" id="ARBA00022581"/>
    </source>
</evidence>
<feature type="compositionally biased region" description="Low complexity" evidence="2">
    <location>
        <begin position="671"/>
        <end position="688"/>
    </location>
</feature>
<feature type="region of interest" description="Disordered" evidence="2">
    <location>
        <begin position="671"/>
        <end position="730"/>
    </location>
</feature>
<evidence type="ECO:0000313" key="3">
    <source>
        <dbReference type="EMBL" id="CDR35842.1"/>
    </source>
</evidence>
<accession>A0A061AFC1</accession>
<proteinExistence type="predicted"/>
<sequence>MEPANKRYFADDLDRAGSPFDGVSALPPDQRELRVAMLHMLAVLKEQSDAVAAAIRHENDSSRPADRLRQRDDLTAFYRWTAYYIRTLPFLPQTAEDLALLVATVSLRVGVSDMRPSRIQAVVSLLMGRIPRSTMSSGGVARNETWYWVAVAKTHGAPFAILEALRRLNVRSHTAFASRFSSKQTSGGDADPEGAVASRFLEHLGLKSAPTAPIAGITQDEAGRWLEQVQCVLSDFDLPLALPEAESREDSDGSDEMDEDAAGTEEGTERSADDMSVVVEAPLEGDLAQAGAAPTPANQPPPIEVHLAGGHACGKTAALDIDLILRIPAPRPAIRGERDKVAEALLSRLSEKLPVLREPAAAPGSPSAPDPTYNTIFREVTLRSQFDAREPKVWTETSVVRITVKADDAPRLVPIDILIAYDDTFGAAQLSFTSSPLFLDELRRHLAKQDLVLTGGGLFRRPGAGGGGELELVPVPLDVGVFTRADLPYVRPPDRLVDIPRAVLLREHADSASAALIGSKSFDSFAAELTAFAWDHSSAKLSDLDRAFPTRSIVPSRAPLRDNDGLVVTEPSSPEERKKRLVPASAAPSEGAETREPSPEPRGSDHGRARSVSPSHPRQKRRGESGTAIPPAAAGVPARGTSHASGAPTPAPPAPSNEAIATAPAVAAVASASPSSPTAHPPARTTRISATPFKKPTRSSPAPSVVVGGAAQATQVGEASTPAPSRDKQPVEFANKPARVFSFRSTEVPLLSSEQGDVGPFTRGDDHTATYVSGSKSIRGDGSCLPRALVENASSMQSRLNHVKLRAMMCDLMTLFVKTPAQILHPSFSPPDDPEHADPEHVNALWEQVWEDRGMTTGRDRPKTVSGFIEFLRATSVWCDAADLFWFSLILGREIVLISEGRAPFTAVAVRLFEPPSLDDIPDDDDRQRVHALGIPIDLEHQNGSGPIMILNQGSFHFMATPLDPGLSTVLANVFQRAPRLIHVPTLREVVTGYVNMVSFEPDDPPALLCEPLPPALPRARPH</sequence>
<keyword evidence="1" id="KW-0945">Host-virus interaction</keyword>
<dbReference type="Gene3D" id="3.90.70.80">
    <property type="match status" value="1"/>
</dbReference>
<dbReference type="InterPro" id="IPR043519">
    <property type="entry name" value="NT_sf"/>
</dbReference>
<feature type="region of interest" description="Disordered" evidence="2">
    <location>
        <begin position="555"/>
        <end position="658"/>
    </location>
</feature>
<dbReference type="CDD" id="cd22744">
    <property type="entry name" value="OTU"/>
    <property type="match status" value="1"/>
</dbReference>
<feature type="compositionally biased region" description="Basic and acidic residues" evidence="2">
    <location>
        <begin position="592"/>
        <end position="608"/>
    </location>
</feature>
<feature type="compositionally biased region" description="Acidic residues" evidence="2">
    <location>
        <begin position="252"/>
        <end position="263"/>
    </location>
</feature>
<gene>
    <name evidence="3" type="ORF">RHTO0S_01e08350g</name>
</gene>
<feature type="compositionally biased region" description="Low complexity" evidence="2">
    <location>
        <begin position="705"/>
        <end position="719"/>
    </location>
</feature>
<dbReference type="PANTHER" id="PTHR13037:SF24">
    <property type="entry name" value="POLYCOMB PROTEIN PCL-RELATED"/>
    <property type="match status" value="1"/>
</dbReference>
<organism evidence="3">
    <name type="scientific">Rhodotorula toruloides</name>
    <name type="common">Yeast</name>
    <name type="synonym">Rhodosporidium toruloides</name>
    <dbReference type="NCBI Taxonomy" id="5286"/>
    <lineage>
        <taxon>Eukaryota</taxon>
        <taxon>Fungi</taxon>
        <taxon>Dikarya</taxon>
        <taxon>Basidiomycota</taxon>
        <taxon>Pucciniomycotina</taxon>
        <taxon>Microbotryomycetes</taxon>
        <taxon>Sporidiobolales</taxon>
        <taxon>Sporidiobolaceae</taxon>
        <taxon>Rhodotorula</taxon>
    </lineage>
</organism>
<reference evidence="3" key="1">
    <citation type="journal article" date="2014" name="Genome Announc.">
        <title>Draft genome sequence of Rhodosporidium toruloides CECT1137, an oleaginous yeast of biotechnological interest.</title>
        <authorList>
            <person name="Morin N."/>
            <person name="Calcas X."/>
            <person name="Devillers H."/>
            <person name="Durrens P."/>
            <person name="Sherman D.J."/>
            <person name="Nicaud J.-M."/>
            <person name="Neuveglise C."/>
        </authorList>
    </citation>
    <scope>NUCLEOTIDE SEQUENCE</scope>
    <source>
        <strain evidence="3">CECT1137</strain>
    </source>
</reference>
<feature type="region of interest" description="Disordered" evidence="2">
    <location>
        <begin position="244"/>
        <end position="273"/>
    </location>
</feature>
<dbReference type="AlphaFoldDB" id="A0A061AFC1"/>
<name>A0A061AFC1_RHOTO</name>
<dbReference type="EMBL" id="LK052936">
    <property type="protein sequence ID" value="CDR35842.1"/>
    <property type="molecule type" value="Genomic_DNA"/>
</dbReference>
<dbReference type="SUPFAM" id="SSF81301">
    <property type="entry name" value="Nucleotidyltransferase"/>
    <property type="match status" value="1"/>
</dbReference>
<dbReference type="PANTHER" id="PTHR13037">
    <property type="entry name" value="FORMIN"/>
    <property type="match status" value="1"/>
</dbReference>
<protein>
    <submittedName>
        <fullName evidence="3">RHTO0S01e08350g1_1</fullName>
    </submittedName>
</protein>